<name>A0A6N2X7S5_9BACE</name>
<accession>A0A6N2X7S5</accession>
<dbReference type="EMBL" id="CACRSU010000048">
    <property type="protein sequence ID" value="VYT50153.1"/>
    <property type="molecule type" value="Genomic_DNA"/>
</dbReference>
<feature type="transmembrane region" description="Helical" evidence="1">
    <location>
        <begin position="219"/>
        <end position="237"/>
    </location>
</feature>
<evidence type="ECO:0000256" key="1">
    <source>
        <dbReference type="SAM" id="Phobius"/>
    </source>
</evidence>
<protein>
    <submittedName>
        <fullName evidence="2">Double zinc ribbon</fullName>
    </submittedName>
</protein>
<keyword evidence="1" id="KW-1133">Transmembrane helix</keyword>
<keyword evidence="1" id="KW-0472">Membrane</keyword>
<evidence type="ECO:0000313" key="2">
    <source>
        <dbReference type="EMBL" id="VYT50153.1"/>
    </source>
</evidence>
<feature type="transmembrane region" description="Helical" evidence="1">
    <location>
        <begin position="187"/>
        <end position="207"/>
    </location>
</feature>
<dbReference type="AlphaFoldDB" id="A0A6N2X7S5"/>
<proteinExistence type="predicted"/>
<keyword evidence="1" id="KW-0812">Transmembrane</keyword>
<sequence length="240" mass="26367">MVSDKAISCPKCGAPVVIPIKCEECGGVVPPSSVSCPHCGAPCNSSMIKCEECGQMIPCDSKSCSFCGAPIESINNYKPNLSASKLKIQWKGKYAMVKCSIKIFVNNQYIGEYSYNEGFCIEVPITSSEMLVEVLCNGVKKTFQLQLTSNMNYTCNLIMPNGVNGIAGFSYELSDSYGNVKKDTDKLGIGMMLLCFLIPIVGVIYYFVKRSEYPVKAKVALYCGLTAWAAYTFTYMIRQF</sequence>
<reference evidence="2" key="1">
    <citation type="submission" date="2019-11" db="EMBL/GenBank/DDBJ databases">
        <authorList>
            <person name="Feng L."/>
        </authorList>
    </citation>
    <scope>NUCLEOTIDE SEQUENCE</scope>
    <source>
        <strain evidence="2">BintestinalisLFYP9</strain>
    </source>
</reference>
<organism evidence="2">
    <name type="scientific">Bacteroides intestinalis</name>
    <dbReference type="NCBI Taxonomy" id="329854"/>
    <lineage>
        <taxon>Bacteria</taxon>
        <taxon>Pseudomonadati</taxon>
        <taxon>Bacteroidota</taxon>
        <taxon>Bacteroidia</taxon>
        <taxon>Bacteroidales</taxon>
        <taxon>Bacteroidaceae</taxon>
        <taxon>Bacteroides</taxon>
    </lineage>
</organism>
<gene>
    <name evidence="2" type="ORF">BILFYP9_04354</name>
</gene>